<dbReference type="EMBL" id="JANJYJ010000003">
    <property type="protein sequence ID" value="KAK3223703.1"/>
    <property type="molecule type" value="Genomic_DNA"/>
</dbReference>
<evidence type="ECO:0000313" key="3">
    <source>
        <dbReference type="Proteomes" id="UP001281410"/>
    </source>
</evidence>
<comment type="caution">
    <text evidence="2">The sequence shown here is derived from an EMBL/GenBank/DDBJ whole genome shotgun (WGS) entry which is preliminary data.</text>
</comment>
<sequence length="213" mass="24965">MILEVSQFFENYLWPYFEAATASFEHVMSMILMVNEKEAFRGFLERVIRLKEGRDLTIAEKTNYLVFTINAFQRLEDEIVSETVLRLASLQSWHSLSYGPFLGKMELCLNPDLIRRWRRMIKREAKEATKQESLLTPHHLLNLNFEKSYRRVSGGTVCVLDHKVFPQKHSTSGDDLMNVDGFYRVDDACALYCERFMEFLIDLLSQPAYEKVS</sequence>
<proteinExistence type="predicted"/>
<dbReference type="Proteomes" id="UP001281410">
    <property type="component" value="Unassembled WGS sequence"/>
</dbReference>
<protein>
    <recommendedName>
        <fullName evidence="1">RNA helicase aquarius N-terminal domain-containing protein</fullName>
    </recommendedName>
</protein>
<accession>A0AAE0ECU9</accession>
<name>A0AAE0ECU9_9ROSI</name>
<dbReference type="InterPro" id="IPR032174">
    <property type="entry name" value="Aquarius_N"/>
</dbReference>
<dbReference type="AlphaFoldDB" id="A0AAE0ECU9"/>
<feature type="domain" description="RNA helicase aquarius N-terminal" evidence="1">
    <location>
        <begin position="1"/>
        <end position="206"/>
    </location>
</feature>
<organism evidence="2 3">
    <name type="scientific">Dipteronia sinensis</name>
    <dbReference type="NCBI Taxonomy" id="43782"/>
    <lineage>
        <taxon>Eukaryota</taxon>
        <taxon>Viridiplantae</taxon>
        <taxon>Streptophyta</taxon>
        <taxon>Embryophyta</taxon>
        <taxon>Tracheophyta</taxon>
        <taxon>Spermatophyta</taxon>
        <taxon>Magnoliopsida</taxon>
        <taxon>eudicotyledons</taxon>
        <taxon>Gunneridae</taxon>
        <taxon>Pentapetalae</taxon>
        <taxon>rosids</taxon>
        <taxon>malvids</taxon>
        <taxon>Sapindales</taxon>
        <taxon>Sapindaceae</taxon>
        <taxon>Hippocastanoideae</taxon>
        <taxon>Acereae</taxon>
        <taxon>Dipteronia</taxon>
    </lineage>
</organism>
<evidence type="ECO:0000259" key="1">
    <source>
        <dbReference type="Pfam" id="PF16399"/>
    </source>
</evidence>
<dbReference type="Pfam" id="PF16399">
    <property type="entry name" value="Aquarius_N_1st"/>
    <property type="match status" value="1"/>
</dbReference>
<reference evidence="2" key="1">
    <citation type="journal article" date="2023" name="Plant J.">
        <title>Genome sequences and population genomics provide insights into the demographic history, inbreeding, and mutation load of two 'living fossil' tree species of Dipteronia.</title>
        <authorList>
            <person name="Feng Y."/>
            <person name="Comes H.P."/>
            <person name="Chen J."/>
            <person name="Zhu S."/>
            <person name="Lu R."/>
            <person name="Zhang X."/>
            <person name="Li P."/>
            <person name="Qiu J."/>
            <person name="Olsen K.M."/>
            <person name="Qiu Y."/>
        </authorList>
    </citation>
    <scope>NUCLEOTIDE SEQUENCE</scope>
    <source>
        <strain evidence="2">NBL</strain>
    </source>
</reference>
<gene>
    <name evidence="2" type="ORF">Dsin_010728</name>
</gene>
<evidence type="ECO:0000313" key="2">
    <source>
        <dbReference type="EMBL" id="KAK3223703.1"/>
    </source>
</evidence>
<keyword evidence="3" id="KW-1185">Reference proteome</keyword>